<protein>
    <submittedName>
        <fullName evidence="1">Uncharacterized protein</fullName>
    </submittedName>
</protein>
<accession>A4C161</accession>
<dbReference type="HOGENOM" id="CLU_3390749_0_0_10"/>
<dbReference type="Proteomes" id="UP000003053">
    <property type="component" value="Unassembled WGS sequence"/>
</dbReference>
<organism evidence="1 2">
    <name type="scientific">Polaribacter irgensii 23-P</name>
    <dbReference type="NCBI Taxonomy" id="313594"/>
    <lineage>
        <taxon>Bacteria</taxon>
        <taxon>Pseudomonadati</taxon>
        <taxon>Bacteroidota</taxon>
        <taxon>Flavobacteriia</taxon>
        <taxon>Flavobacteriales</taxon>
        <taxon>Flavobacteriaceae</taxon>
    </lineage>
</organism>
<gene>
    <name evidence="1" type="ORF">PI23P_11042</name>
</gene>
<dbReference type="STRING" id="313594.PI23P_11042"/>
<reference evidence="1 2" key="1">
    <citation type="submission" date="2006-02" db="EMBL/GenBank/DDBJ databases">
        <authorList>
            <person name="Murray A."/>
            <person name="Staley J."/>
            <person name="Ferriera S."/>
            <person name="Johnson J."/>
            <person name="Kravitz S."/>
            <person name="Halpern A."/>
            <person name="Remington K."/>
            <person name="Beeson K."/>
            <person name="Tran B."/>
            <person name="Rogers Y.-H."/>
            <person name="Friedman R."/>
            <person name="Venter J.C."/>
        </authorList>
    </citation>
    <scope>NUCLEOTIDE SEQUENCE [LARGE SCALE GENOMIC DNA]</scope>
    <source>
        <strain evidence="1 2">23-P</strain>
    </source>
</reference>
<evidence type="ECO:0000313" key="2">
    <source>
        <dbReference type="Proteomes" id="UP000003053"/>
    </source>
</evidence>
<sequence>MIKRKTAKLRNNGILLKKKDGETVDSVHKQEK</sequence>
<proteinExistence type="predicted"/>
<dbReference type="EMBL" id="AAOG01000003">
    <property type="protein sequence ID" value="EAR11864.1"/>
    <property type="molecule type" value="Genomic_DNA"/>
</dbReference>
<name>A4C161_9FLAO</name>
<dbReference type="AlphaFoldDB" id="A4C161"/>
<comment type="caution">
    <text evidence="1">The sequence shown here is derived from an EMBL/GenBank/DDBJ whole genome shotgun (WGS) entry which is preliminary data.</text>
</comment>
<evidence type="ECO:0000313" key="1">
    <source>
        <dbReference type="EMBL" id="EAR11864.1"/>
    </source>
</evidence>
<keyword evidence="2" id="KW-1185">Reference proteome</keyword>